<protein>
    <submittedName>
        <fullName evidence="1">Uncharacterized protein</fullName>
    </submittedName>
</protein>
<dbReference type="Proteomes" id="UP001230156">
    <property type="component" value="Unassembled WGS sequence"/>
</dbReference>
<comment type="caution">
    <text evidence="1">The sequence shown here is derived from an EMBL/GenBank/DDBJ whole genome shotgun (WGS) entry which is preliminary data.</text>
</comment>
<organism evidence="1 2">
    <name type="scientific">Dongia sedimenti</name>
    <dbReference type="NCBI Taxonomy" id="3064282"/>
    <lineage>
        <taxon>Bacteria</taxon>
        <taxon>Pseudomonadati</taxon>
        <taxon>Pseudomonadota</taxon>
        <taxon>Alphaproteobacteria</taxon>
        <taxon>Rhodospirillales</taxon>
        <taxon>Dongiaceae</taxon>
        <taxon>Dongia</taxon>
    </lineage>
</organism>
<proteinExistence type="predicted"/>
<accession>A0ABU0YH61</accession>
<gene>
    <name evidence="1" type="ORF">Q8A70_05255</name>
</gene>
<reference evidence="2" key="1">
    <citation type="submission" date="2023-08" db="EMBL/GenBank/DDBJ databases">
        <title>Rhodospirillaceae gen. nov., a novel taxon isolated from the Yangtze River Yuezi River estuary sludge.</title>
        <authorList>
            <person name="Ruan L."/>
        </authorList>
    </citation>
    <scope>NUCLEOTIDE SEQUENCE [LARGE SCALE GENOMIC DNA]</scope>
    <source>
        <strain evidence="2">R-7</strain>
    </source>
</reference>
<name>A0ABU0YH61_9PROT</name>
<keyword evidence="2" id="KW-1185">Reference proteome</keyword>
<evidence type="ECO:0000313" key="2">
    <source>
        <dbReference type="Proteomes" id="UP001230156"/>
    </source>
</evidence>
<evidence type="ECO:0000313" key="1">
    <source>
        <dbReference type="EMBL" id="MDQ7247059.1"/>
    </source>
</evidence>
<dbReference type="Gene3D" id="3.20.20.80">
    <property type="entry name" value="Glycosidases"/>
    <property type="match status" value="1"/>
</dbReference>
<sequence>MPRGAADPRLAIWAYPWDVLDLGPDSVSRELRERAGLNGINLATAYHAGRFFQPRSPRRKTFLPEDGTVYFQPDPKLWADRRLTPQVAAIVAEGDVLRGLTVGRERSGLSVACWTVCLHNMRLGQLHPDACTRNAFGEPSLFNLCPSHPEVRAYARTLVRDLSIGYRPDILQLETPGFMPYAHGYHHEKDGVGLTAEDDFLLSLCFCDSCTEAAHSAGVDAEAARSTVRRWIAETSERAVPAPRWPDFPARGPATFADHPEVEAYVRWRCAPVTSLVAELRDAAHPDVRIDVIDDGWRGGCDLQAVKRSCDGVVFCAYDRSAEAVGADTAALHAVLGDGVKLGVGMRLFHPEMSSVDDVVARSLVAIRAGATELDYYNYGLVPAARLDWIRAAADALRSL</sequence>
<dbReference type="EMBL" id="JAUYVI010000002">
    <property type="protein sequence ID" value="MDQ7247059.1"/>
    <property type="molecule type" value="Genomic_DNA"/>
</dbReference>
<dbReference type="RefSeq" id="WP_379954469.1">
    <property type="nucleotide sequence ID" value="NZ_JAUYVI010000002.1"/>
</dbReference>